<feature type="compositionally biased region" description="Basic residues" evidence="2">
    <location>
        <begin position="313"/>
        <end position="323"/>
    </location>
</feature>
<dbReference type="EnsemblMetazoa" id="AEPI014307-RA">
    <property type="protein sequence ID" value="AEPI014307-PA"/>
    <property type="gene ID" value="AEPI014307"/>
</dbReference>
<organism evidence="3 4">
    <name type="scientific">Anopheles epiroticus</name>
    <dbReference type="NCBI Taxonomy" id="199890"/>
    <lineage>
        <taxon>Eukaryota</taxon>
        <taxon>Metazoa</taxon>
        <taxon>Ecdysozoa</taxon>
        <taxon>Arthropoda</taxon>
        <taxon>Hexapoda</taxon>
        <taxon>Insecta</taxon>
        <taxon>Pterygota</taxon>
        <taxon>Neoptera</taxon>
        <taxon>Endopterygota</taxon>
        <taxon>Diptera</taxon>
        <taxon>Nematocera</taxon>
        <taxon>Culicoidea</taxon>
        <taxon>Culicidae</taxon>
        <taxon>Anophelinae</taxon>
        <taxon>Anopheles</taxon>
    </lineage>
</organism>
<dbReference type="VEuPathDB" id="VectorBase:AEPI014307"/>
<reference evidence="3" key="2">
    <citation type="submission" date="2020-05" db="UniProtKB">
        <authorList>
            <consortium name="EnsemblMetazoa"/>
        </authorList>
    </citation>
    <scope>IDENTIFICATION</scope>
    <source>
        <strain evidence="3">Epiroticus2</strain>
    </source>
</reference>
<evidence type="ECO:0000313" key="4">
    <source>
        <dbReference type="Proteomes" id="UP000075885"/>
    </source>
</evidence>
<feature type="compositionally biased region" description="Basic and acidic residues" evidence="2">
    <location>
        <begin position="443"/>
        <end position="454"/>
    </location>
</feature>
<feature type="compositionally biased region" description="Polar residues" evidence="2">
    <location>
        <begin position="469"/>
        <end position="478"/>
    </location>
</feature>
<feature type="coiled-coil region" evidence="1">
    <location>
        <begin position="610"/>
        <end position="654"/>
    </location>
</feature>
<evidence type="ECO:0000256" key="2">
    <source>
        <dbReference type="SAM" id="MobiDB-lite"/>
    </source>
</evidence>
<keyword evidence="1" id="KW-0175">Coiled coil</keyword>
<feature type="region of interest" description="Disordered" evidence="2">
    <location>
        <begin position="313"/>
        <end position="350"/>
    </location>
</feature>
<sequence>MGHGKMKLYENLERLKSLEEIPVKQLEQSRKFLTHFINILQRGCEYDEVLFETLFCCQAAMVKSNGTERESSTVTGTFNILFEIAKRDYVCPKVAFECVATLYKMIVHLKREELTEMHDMFKKKMDPYEPRVECSYEQILIEGPPMKTFYLRINVLNNEHLDELVTFLKHRIPADRITITPLTPNCEESEILIHREQLCNTIDITDIALQPEHDHGTDYAYETEAQNGIAHDKTPEKEEDLVIEMPATNVSVNNAANISVDNPANVSILSVPEFPPLGTTKWPYKLIDLSDKMDVSNYDPYDVANELEDHRRHMKKQGKKAAPTKRTNGELPKRPIYMNSSTPTKRKRSATMQNIPNGIEAISSIYYISDDAQSDSNDEEYIPYSMLSKAANSKRARNQRQSQKQSFPSTRKMAAPANCKNAKEVAANHTNNKVQPRAARKSNVIEKENQDKRKQPPLNGSRYRLPLGPTSSLQSPTTNGISNCKSISPSHITLSTEKGHTPPQQSVPATILNENNASPARSMNGNCDYTLRMALVPYESIIRTDSTTTRNTISSSPTSTSIQKLLESNIQPRIAKLQQLHAERLRAAACKAQELQAKDREAHCALKASFEQYSQNVEKLENSVRKIMAERDQYKKIHNELRRMRMEAEQHDKEFVEQIKTMQSILPALIQTAKGQVDQQYRKQLAKEMVTTILGSDVDLQSCLS</sequence>
<feature type="compositionally biased region" description="Polar residues" evidence="2">
    <location>
        <begin position="399"/>
        <end position="409"/>
    </location>
</feature>
<reference evidence="4" key="1">
    <citation type="submission" date="2013-03" db="EMBL/GenBank/DDBJ databases">
        <title>The Genome Sequence of Anopheles epiroticus epiroticus2.</title>
        <authorList>
            <consortium name="The Broad Institute Genomics Platform"/>
            <person name="Neafsey D.E."/>
            <person name="Howell P."/>
            <person name="Walker B."/>
            <person name="Young S.K."/>
            <person name="Zeng Q."/>
            <person name="Gargeya S."/>
            <person name="Fitzgerald M."/>
            <person name="Haas B."/>
            <person name="Abouelleil A."/>
            <person name="Allen A.W."/>
            <person name="Alvarado L."/>
            <person name="Arachchi H.M."/>
            <person name="Berlin A.M."/>
            <person name="Chapman S.B."/>
            <person name="Gainer-Dewar J."/>
            <person name="Goldberg J."/>
            <person name="Griggs A."/>
            <person name="Gujja S."/>
            <person name="Hansen M."/>
            <person name="Howarth C."/>
            <person name="Imamovic A."/>
            <person name="Ireland A."/>
            <person name="Larimer J."/>
            <person name="McCowan C."/>
            <person name="Murphy C."/>
            <person name="Pearson M."/>
            <person name="Poon T.W."/>
            <person name="Priest M."/>
            <person name="Roberts A."/>
            <person name="Saif S."/>
            <person name="Shea T."/>
            <person name="Sisk P."/>
            <person name="Sykes S."/>
            <person name="Wortman J."/>
            <person name="Nusbaum C."/>
            <person name="Birren B."/>
        </authorList>
    </citation>
    <scope>NUCLEOTIDE SEQUENCE [LARGE SCALE GENOMIC DNA]</scope>
    <source>
        <strain evidence="4">Epiroticus2</strain>
    </source>
</reference>
<protein>
    <submittedName>
        <fullName evidence="3">Uncharacterized protein</fullName>
    </submittedName>
</protein>
<evidence type="ECO:0000313" key="3">
    <source>
        <dbReference type="EnsemblMetazoa" id="AEPI014307-PA"/>
    </source>
</evidence>
<accession>A0A182PY98</accession>
<dbReference type="AlphaFoldDB" id="A0A182PY98"/>
<feature type="region of interest" description="Disordered" evidence="2">
    <location>
        <begin position="391"/>
        <end position="478"/>
    </location>
</feature>
<proteinExistence type="predicted"/>
<dbReference type="Proteomes" id="UP000075885">
    <property type="component" value="Unassembled WGS sequence"/>
</dbReference>
<keyword evidence="4" id="KW-1185">Reference proteome</keyword>
<name>A0A182PY98_9DIPT</name>
<evidence type="ECO:0000256" key="1">
    <source>
        <dbReference type="SAM" id="Coils"/>
    </source>
</evidence>